<gene>
    <name evidence="1" type="ORF">LVY65_12230</name>
</gene>
<dbReference type="Proteomes" id="UP001139410">
    <property type="component" value="Unassembled WGS sequence"/>
</dbReference>
<accession>A0A9X1QMI4</accession>
<organism evidence="1 2">
    <name type="scientific">Sphingomonas cremea</name>
    <dbReference type="NCBI Taxonomy" id="2904799"/>
    <lineage>
        <taxon>Bacteria</taxon>
        <taxon>Pseudomonadati</taxon>
        <taxon>Pseudomonadota</taxon>
        <taxon>Alphaproteobacteria</taxon>
        <taxon>Sphingomonadales</taxon>
        <taxon>Sphingomonadaceae</taxon>
        <taxon>Sphingomonas</taxon>
    </lineage>
</organism>
<keyword evidence="2" id="KW-1185">Reference proteome</keyword>
<dbReference type="RefSeq" id="WP_235068532.1">
    <property type="nucleotide sequence ID" value="NZ_JAKFGM010000003.1"/>
</dbReference>
<name>A0A9X1QMI4_9SPHN</name>
<sequence>MIDQAAADYRSRGYAHLPDFVPREVCTAILARMKTDLARQGMQLASLEQEGPLLRSAAPELYGHHYPMFASFLWGMTPAVEQLTGLELLPTYAYFRLYRQGDICRVHGDRPACEHSLSLTLGYSDEIAWPLEVSTQRIETPFARIDDDFALAEVAGSVAMQAGDAVLYQGVHHHHGRTMPNPNRWSAHLFLHWVARDGPYAGHAFDGQPPPTQVDF</sequence>
<dbReference type="AlphaFoldDB" id="A0A9X1QMI4"/>
<evidence type="ECO:0000313" key="2">
    <source>
        <dbReference type="Proteomes" id="UP001139410"/>
    </source>
</evidence>
<proteinExistence type="predicted"/>
<comment type="caution">
    <text evidence="1">The sequence shown here is derived from an EMBL/GenBank/DDBJ whole genome shotgun (WGS) entry which is preliminary data.</text>
</comment>
<dbReference type="EMBL" id="JAKFGM010000003">
    <property type="protein sequence ID" value="MCF2515825.1"/>
    <property type="molecule type" value="Genomic_DNA"/>
</dbReference>
<protein>
    <submittedName>
        <fullName evidence="1">Uncharacterized protein</fullName>
    </submittedName>
</protein>
<reference evidence="1" key="1">
    <citation type="submission" date="2022-01" db="EMBL/GenBank/DDBJ databases">
        <authorList>
            <person name="Jo J.-H."/>
            <person name="Im W.-T."/>
        </authorList>
    </citation>
    <scope>NUCLEOTIDE SEQUENCE</scope>
    <source>
        <strain evidence="1">G124</strain>
    </source>
</reference>
<evidence type="ECO:0000313" key="1">
    <source>
        <dbReference type="EMBL" id="MCF2515825.1"/>
    </source>
</evidence>